<dbReference type="EMBL" id="VTPC01082743">
    <property type="protein sequence ID" value="KAF2887585.1"/>
    <property type="molecule type" value="Genomic_DNA"/>
</dbReference>
<organism evidence="1 2">
    <name type="scientific">Ignelater luminosus</name>
    <name type="common">Cucubano</name>
    <name type="synonym">Pyrophorus luminosus</name>
    <dbReference type="NCBI Taxonomy" id="2038154"/>
    <lineage>
        <taxon>Eukaryota</taxon>
        <taxon>Metazoa</taxon>
        <taxon>Ecdysozoa</taxon>
        <taxon>Arthropoda</taxon>
        <taxon>Hexapoda</taxon>
        <taxon>Insecta</taxon>
        <taxon>Pterygota</taxon>
        <taxon>Neoptera</taxon>
        <taxon>Endopterygota</taxon>
        <taxon>Coleoptera</taxon>
        <taxon>Polyphaga</taxon>
        <taxon>Elateriformia</taxon>
        <taxon>Elateroidea</taxon>
        <taxon>Elateridae</taxon>
        <taxon>Agrypninae</taxon>
        <taxon>Pyrophorini</taxon>
        <taxon>Ignelater</taxon>
    </lineage>
</organism>
<keyword evidence="2" id="KW-1185">Reference proteome</keyword>
<dbReference type="OrthoDB" id="6781411at2759"/>
<protein>
    <submittedName>
        <fullName evidence="1">Uncharacterized protein</fullName>
    </submittedName>
</protein>
<reference evidence="1" key="1">
    <citation type="submission" date="2019-08" db="EMBL/GenBank/DDBJ databases">
        <title>The genome of the North American firefly Photinus pyralis.</title>
        <authorList>
            <consortium name="Photinus pyralis genome working group"/>
            <person name="Fallon T.R."/>
            <person name="Sander Lower S.E."/>
            <person name="Weng J.-K."/>
        </authorList>
    </citation>
    <scope>NUCLEOTIDE SEQUENCE</scope>
    <source>
        <strain evidence="1">TRF0915ILg1</strain>
        <tissue evidence="1">Whole body</tissue>
    </source>
</reference>
<dbReference type="Gene3D" id="3.30.420.10">
    <property type="entry name" value="Ribonuclease H-like superfamily/Ribonuclease H"/>
    <property type="match status" value="1"/>
</dbReference>
<evidence type="ECO:0000313" key="2">
    <source>
        <dbReference type="Proteomes" id="UP000801492"/>
    </source>
</evidence>
<name>A0A8K0CHX8_IGNLU</name>
<sequence>MFQQDGAPCHMAKITRTWFQDHNILLLKYTFSNPDLSSIKTLGHNMKKQLRKNPACTVSELRATLQNIWDNISPEECASLVDTIPSRIKAVIANKGDVTQY</sequence>
<dbReference type="Proteomes" id="UP000801492">
    <property type="component" value="Unassembled WGS sequence"/>
</dbReference>
<gene>
    <name evidence="1" type="ORF">ILUMI_18588</name>
</gene>
<evidence type="ECO:0000313" key="1">
    <source>
        <dbReference type="EMBL" id="KAF2887585.1"/>
    </source>
</evidence>
<dbReference type="AlphaFoldDB" id="A0A8K0CHX8"/>
<dbReference type="InterPro" id="IPR036397">
    <property type="entry name" value="RNaseH_sf"/>
</dbReference>
<proteinExistence type="predicted"/>
<dbReference type="GO" id="GO:0003676">
    <property type="term" value="F:nucleic acid binding"/>
    <property type="evidence" value="ECO:0007669"/>
    <property type="project" value="InterPro"/>
</dbReference>
<accession>A0A8K0CHX8</accession>
<comment type="caution">
    <text evidence="1">The sequence shown here is derived from an EMBL/GenBank/DDBJ whole genome shotgun (WGS) entry which is preliminary data.</text>
</comment>